<dbReference type="Pfam" id="PF00067">
    <property type="entry name" value="p450"/>
    <property type="match status" value="1"/>
</dbReference>
<dbReference type="AlphaFoldDB" id="A0A137PIU8"/>
<dbReference type="OrthoDB" id="1470350at2759"/>
<keyword evidence="7 9" id="KW-0503">Monooxygenase</keyword>
<accession>A0A137PIU8</accession>
<reference evidence="10 11" key="1">
    <citation type="journal article" date="2015" name="Genome Biol. Evol.">
        <title>Phylogenomic analyses indicate that early fungi evolved digesting cell walls of algal ancestors of land plants.</title>
        <authorList>
            <person name="Chang Y."/>
            <person name="Wang S."/>
            <person name="Sekimoto S."/>
            <person name="Aerts A.L."/>
            <person name="Choi C."/>
            <person name="Clum A."/>
            <person name="LaButti K.M."/>
            <person name="Lindquist E.A."/>
            <person name="Yee Ngan C."/>
            <person name="Ohm R.A."/>
            <person name="Salamov A.A."/>
            <person name="Grigoriev I.V."/>
            <person name="Spatafora J.W."/>
            <person name="Berbee M.L."/>
        </authorList>
    </citation>
    <scope>NUCLEOTIDE SEQUENCE [LARGE SCALE GENOMIC DNA]</scope>
    <source>
        <strain evidence="10 11">NRRL 28638</strain>
    </source>
</reference>
<evidence type="ECO:0000256" key="3">
    <source>
        <dbReference type="ARBA" id="ARBA00022617"/>
    </source>
</evidence>
<gene>
    <name evidence="10" type="ORF">CONCODRAFT_29023</name>
</gene>
<dbReference type="STRING" id="796925.A0A137PIU8"/>
<evidence type="ECO:0000256" key="4">
    <source>
        <dbReference type="ARBA" id="ARBA00022723"/>
    </source>
</evidence>
<dbReference type="InterPro" id="IPR050476">
    <property type="entry name" value="Insect_CytP450_Detox"/>
</dbReference>
<dbReference type="PRINTS" id="PR00463">
    <property type="entry name" value="EP450I"/>
</dbReference>
<dbReference type="InterPro" id="IPR002401">
    <property type="entry name" value="Cyt_P450_E_grp-I"/>
</dbReference>
<comment type="similarity">
    <text evidence="2 9">Belongs to the cytochrome P450 family.</text>
</comment>
<sequence>DLLSTLLRETANNHEDPLTDEELVHNLNVFFVAGHDTTANTLACGMYQLAKNKQVQDKLRKEIYDTLQIQPGTNKIVVPTFDQIKNMEYLGLFIKEVMRINPSVAQIVRKLTEDYHIPSDDVVIPKGTTVNVSIYGIHHDPKIYPNPEKFDPERFLVGKHESDVYMPFGGGSRMCIGSNFSLMEQKVYLTMLLQKFTIDIKTT</sequence>
<dbReference type="GO" id="GO:0004497">
    <property type="term" value="F:monooxygenase activity"/>
    <property type="evidence" value="ECO:0007669"/>
    <property type="project" value="UniProtKB-KW"/>
</dbReference>
<keyword evidence="6 8" id="KW-0408">Iron</keyword>
<dbReference type="OMA" id="IISICRH"/>
<dbReference type="EMBL" id="KQ964419">
    <property type="protein sequence ID" value="KXN74924.1"/>
    <property type="molecule type" value="Genomic_DNA"/>
</dbReference>
<dbReference type="PANTHER" id="PTHR24292:SF54">
    <property type="entry name" value="CYP9F3-RELATED"/>
    <property type="match status" value="1"/>
</dbReference>
<evidence type="ECO:0000256" key="1">
    <source>
        <dbReference type="ARBA" id="ARBA00001971"/>
    </source>
</evidence>
<feature type="non-terminal residue" evidence="10">
    <location>
        <position position="203"/>
    </location>
</feature>
<evidence type="ECO:0000313" key="10">
    <source>
        <dbReference type="EMBL" id="KXN74924.1"/>
    </source>
</evidence>
<dbReference type="PRINTS" id="PR00385">
    <property type="entry name" value="P450"/>
</dbReference>
<dbReference type="Proteomes" id="UP000070444">
    <property type="component" value="Unassembled WGS sequence"/>
</dbReference>
<dbReference type="PROSITE" id="PS00086">
    <property type="entry name" value="CYTOCHROME_P450"/>
    <property type="match status" value="1"/>
</dbReference>
<dbReference type="Gene3D" id="1.10.630.10">
    <property type="entry name" value="Cytochrome P450"/>
    <property type="match status" value="1"/>
</dbReference>
<proteinExistence type="inferred from homology"/>
<dbReference type="PANTHER" id="PTHR24292">
    <property type="entry name" value="CYTOCHROME P450"/>
    <property type="match status" value="1"/>
</dbReference>
<dbReference type="GO" id="GO:0005506">
    <property type="term" value="F:iron ion binding"/>
    <property type="evidence" value="ECO:0007669"/>
    <property type="project" value="InterPro"/>
</dbReference>
<dbReference type="InterPro" id="IPR036396">
    <property type="entry name" value="Cyt_P450_sf"/>
</dbReference>
<comment type="cofactor">
    <cofactor evidence="1 8">
        <name>heme</name>
        <dbReference type="ChEBI" id="CHEBI:30413"/>
    </cofactor>
</comment>
<evidence type="ECO:0000256" key="5">
    <source>
        <dbReference type="ARBA" id="ARBA00023002"/>
    </source>
</evidence>
<dbReference type="GO" id="GO:0020037">
    <property type="term" value="F:heme binding"/>
    <property type="evidence" value="ECO:0007669"/>
    <property type="project" value="InterPro"/>
</dbReference>
<dbReference type="SUPFAM" id="SSF48264">
    <property type="entry name" value="Cytochrome P450"/>
    <property type="match status" value="1"/>
</dbReference>
<evidence type="ECO:0000256" key="8">
    <source>
        <dbReference type="PIRSR" id="PIRSR602401-1"/>
    </source>
</evidence>
<feature type="binding site" description="axial binding residue" evidence="8">
    <location>
        <position position="175"/>
    </location>
    <ligand>
        <name>heme</name>
        <dbReference type="ChEBI" id="CHEBI:30413"/>
    </ligand>
    <ligandPart>
        <name>Fe</name>
        <dbReference type="ChEBI" id="CHEBI:18248"/>
    </ligandPart>
</feature>
<evidence type="ECO:0000256" key="6">
    <source>
        <dbReference type="ARBA" id="ARBA00023004"/>
    </source>
</evidence>
<evidence type="ECO:0000256" key="2">
    <source>
        <dbReference type="ARBA" id="ARBA00010617"/>
    </source>
</evidence>
<keyword evidence="11" id="KW-1185">Reference proteome</keyword>
<feature type="non-terminal residue" evidence="10">
    <location>
        <position position="1"/>
    </location>
</feature>
<dbReference type="InterPro" id="IPR017972">
    <property type="entry name" value="Cyt_P450_CS"/>
</dbReference>
<keyword evidence="3 8" id="KW-0349">Heme</keyword>
<organism evidence="10 11">
    <name type="scientific">Conidiobolus coronatus (strain ATCC 28846 / CBS 209.66 / NRRL 28638)</name>
    <name type="common">Delacroixia coronata</name>
    <dbReference type="NCBI Taxonomy" id="796925"/>
    <lineage>
        <taxon>Eukaryota</taxon>
        <taxon>Fungi</taxon>
        <taxon>Fungi incertae sedis</taxon>
        <taxon>Zoopagomycota</taxon>
        <taxon>Entomophthoromycotina</taxon>
        <taxon>Entomophthoromycetes</taxon>
        <taxon>Entomophthorales</taxon>
        <taxon>Ancylistaceae</taxon>
        <taxon>Conidiobolus</taxon>
    </lineage>
</organism>
<protein>
    <submittedName>
        <fullName evidence="10">Cytochrome P450</fullName>
    </submittedName>
</protein>
<keyword evidence="4 8" id="KW-0479">Metal-binding</keyword>
<dbReference type="InterPro" id="IPR001128">
    <property type="entry name" value="Cyt_P450"/>
</dbReference>
<evidence type="ECO:0000256" key="7">
    <source>
        <dbReference type="ARBA" id="ARBA00023033"/>
    </source>
</evidence>
<name>A0A137PIU8_CONC2</name>
<keyword evidence="5 9" id="KW-0560">Oxidoreductase</keyword>
<evidence type="ECO:0000313" key="11">
    <source>
        <dbReference type="Proteomes" id="UP000070444"/>
    </source>
</evidence>
<evidence type="ECO:0000256" key="9">
    <source>
        <dbReference type="RuleBase" id="RU000461"/>
    </source>
</evidence>
<dbReference type="GO" id="GO:0016705">
    <property type="term" value="F:oxidoreductase activity, acting on paired donors, with incorporation or reduction of molecular oxygen"/>
    <property type="evidence" value="ECO:0007669"/>
    <property type="project" value="InterPro"/>
</dbReference>